<evidence type="ECO:0000256" key="7">
    <source>
        <dbReference type="ARBA" id="ARBA00023204"/>
    </source>
</evidence>
<keyword evidence="2 10" id="KW-0489">Methyltransferase</keyword>
<evidence type="ECO:0000256" key="6">
    <source>
        <dbReference type="ARBA" id="ARBA00023163"/>
    </source>
</evidence>
<dbReference type="InterPro" id="IPR014048">
    <property type="entry name" value="MethylDNA_cys_MeTrfase_DNA-bd"/>
</dbReference>
<dbReference type="PROSITE" id="PS00374">
    <property type="entry name" value="MGMT"/>
    <property type="match status" value="1"/>
</dbReference>
<comment type="caution">
    <text evidence="10">The sequence shown here is derived from an EMBL/GenBank/DDBJ whole genome shotgun (WGS) entry which is preliminary data.</text>
</comment>
<dbReference type="Gene3D" id="1.10.10.10">
    <property type="entry name" value="Winged helix-like DNA-binding domain superfamily/Winged helix DNA-binding domain"/>
    <property type="match status" value="1"/>
</dbReference>
<organism evidence="10 11">
    <name type="scientific">Microbulbifer harenosus</name>
    <dbReference type="NCBI Taxonomy" id="2576840"/>
    <lineage>
        <taxon>Bacteria</taxon>
        <taxon>Pseudomonadati</taxon>
        <taxon>Pseudomonadota</taxon>
        <taxon>Gammaproteobacteria</taxon>
        <taxon>Cellvibrionales</taxon>
        <taxon>Microbulbiferaceae</taxon>
        <taxon>Microbulbifer</taxon>
    </lineage>
</organism>
<evidence type="ECO:0000256" key="1">
    <source>
        <dbReference type="ARBA" id="ARBA00001286"/>
    </source>
</evidence>
<dbReference type="InterPro" id="IPR018060">
    <property type="entry name" value="HTH_AraC"/>
</dbReference>
<dbReference type="SUPFAM" id="SSF46689">
    <property type="entry name" value="Homeodomain-like"/>
    <property type="match status" value="1"/>
</dbReference>
<dbReference type="CDD" id="cd06445">
    <property type="entry name" value="ATase"/>
    <property type="match status" value="1"/>
</dbReference>
<dbReference type="SUPFAM" id="SSF53155">
    <property type="entry name" value="Methylated DNA-protein cysteine methyltransferase domain"/>
    <property type="match status" value="1"/>
</dbReference>
<dbReference type="GO" id="GO:0003908">
    <property type="term" value="F:methylated-DNA-[protein]-cysteine S-methyltransferase activity"/>
    <property type="evidence" value="ECO:0007669"/>
    <property type="project" value="UniProtKB-EC"/>
</dbReference>
<dbReference type="Pfam" id="PF01035">
    <property type="entry name" value="DNA_binding_1"/>
    <property type="match status" value="1"/>
</dbReference>
<reference evidence="10 11" key="1">
    <citation type="submission" date="2019-05" db="EMBL/GenBank/DDBJ databases">
        <title>Microbulbifer harenosus sp. nov., an alginate-degrading bacterium isolated from coastal sand.</title>
        <authorList>
            <person name="Huang H."/>
            <person name="Mo K."/>
            <person name="Bao S."/>
        </authorList>
    </citation>
    <scope>NUCLEOTIDE SEQUENCE [LARGE SCALE GENOMIC DNA]</scope>
    <source>
        <strain evidence="10 11">HB161719</strain>
    </source>
</reference>
<evidence type="ECO:0000256" key="5">
    <source>
        <dbReference type="ARBA" id="ARBA00023015"/>
    </source>
</evidence>
<dbReference type="Gene3D" id="1.10.10.60">
    <property type="entry name" value="Homeodomain-like"/>
    <property type="match status" value="1"/>
</dbReference>
<dbReference type="PROSITE" id="PS01124">
    <property type="entry name" value="HTH_ARAC_FAMILY_2"/>
    <property type="match status" value="1"/>
</dbReference>
<dbReference type="SUPFAM" id="SSF46767">
    <property type="entry name" value="Methylated DNA-protein cysteine methyltransferase, C-terminal domain"/>
    <property type="match status" value="1"/>
</dbReference>
<comment type="catalytic activity">
    <reaction evidence="8">
        <text>a 6-O-methyl-2'-deoxyguanosine in DNA + L-cysteinyl-[protein] = S-methyl-L-cysteinyl-[protein] + a 2'-deoxyguanosine in DNA</text>
        <dbReference type="Rhea" id="RHEA:24000"/>
        <dbReference type="Rhea" id="RHEA-COMP:10131"/>
        <dbReference type="Rhea" id="RHEA-COMP:10132"/>
        <dbReference type="Rhea" id="RHEA-COMP:11367"/>
        <dbReference type="Rhea" id="RHEA-COMP:11368"/>
        <dbReference type="ChEBI" id="CHEBI:29950"/>
        <dbReference type="ChEBI" id="CHEBI:82612"/>
        <dbReference type="ChEBI" id="CHEBI:85445"/>
        <dbReference type="ChEBI" id="CHEBI:85448"/>
        <dbReference type="EC" id="2.1.1.63"/>
    </reaction>
</comment>
<evidence type="ECO:0000259" key="9">
    <source>
        <dbReference type="PROSITE" id="PS01124"/>
    </source>
</evidence>
<evidence type="ECO:0000256" key="8">
    <source>
        <dbReference type="ARBA" id="ARBA00049348"/>
    </source>
</evidence>
<keyword evidence="7" id="KW-0234">DNA repair</keyword>
<keyword evidence="11" id="KW-1185">Reference proteome</keyword>
<evidence type="ECO:0000313" key="11">
    <source>
        <dbReference type="Proteomes" id="UP000306791"/>
    </source>
</evidence>
<gene>
    <name evidence="10" type="ORF">FDY93_18875</name>
</gene>
<evidence type="ECO:0000256" key="4">
    <source>
        <dbReference type="ARBA" id="ARBA00022763"/>
    </source>
</evidence>
<dbReference type="InterPro" id="IPR036217">
    <property type="entry name" value="MethylDNA_cys_MeTrfase_DNAb"/>
</dbReference>
<sequence>MSDYDRIASAMAYLVDRAMDQPNLEEIAAHVHLSPYHFQRLFCRWAGTTPKRFLQVLTLERGKVLLENSHSLLEVSHELGLSGSSRLHDHFVQLEAVTPGEYKSRGKQVHIEYGVHATPLGPMFVAVTQRGVCRAEFMEFNSMDELLDNLHNAWPLSSIRESLPSTRHVIDAFFNSDTVSKDGPLSLHVAGTNFQIAVWRALLKIPPGAVTSYAKVAKALGAPKAARAVGNAIGANPVALLIPCHRVIQQSGALGGYRWGPTKKLMVQTWEKMHDEPVAL</sequence>
<keyword evidence="3 10" id="KW-0808">Transferase</keyword>
<proteinExistence type="predicted"/>
<dbReference type="GO" id="GO:0032259">
    <property type="term" value="P:methylation"/>
    <property type="evidence" value="ECO:0007669"/>
    <property type="project" value="UniProtKB-KW"/>
</dbReference>
<accession>A0ABY2UCM9</accession>
<comment type="catalytic activity">
    <reaction evidence="1">
        <text>a 4-O-methyl-thymidine in DNA + L-cysteinyl-[protein] = a thymidine in DNA + S-methyl-L-cysteinyl-[protein]</text>
        <dbReference type="Rhea" id="RHEA:53428"/>
        <dbReference type="Rhea" id="RHEA-COMP:10131"/>
        <dbReference type="Rhea" id="RHEA-COMP:10132"/>
        <dbReference type="Rhea" id="RHEA-COMP:13555"/>
        <dbReference type="Rhea" id="RHEA-COMP:13556"/>
        <dbReference type="ChEBI" id="CHEBI:29950"/>
        <dbReference type="ChEBI" id="CHEBI:82612"/>
        <dbReference type="ChEBI" id="CHEBI:137386"/>
        <dbReference type="ChEBI" id="CHEBI:137387"/>
        <dbReference type="EC" id="2.1.1.63"/>
    </reaction>
</comment>
<dbReference type="PANTHER" id="PTHR10815:SF13">
    <property type="entry name" value="METHYLATED-DNA--PROTEIN-CYSTEINE METHYLTRANSFERASE"/>
    <property type="match status" value="1"/>
</dbReference>
<keyword evidence="4" id="KW-0227">DNA damage</keyword>
<dbReference type="InterPro" id="IPR009057">
    <property type="entry name" value="Homeodomain-like_sf"/>
</dbReference>
<dbReference type="InterPro" id="IPR036631">
    <property type="entry name" value="MGMT_N_sf"/>
</dbReference>
<protein>
    <submittedName>
        <fullName evidence="10">Methylated-DNA--[protein]-cysteine S-methyltransferase</fullName>
        <ecNumber evidence="10">2.1.1.63</ecNumber>
    </submittedName>
</protein>
<dbReference type="RefSeq" id="WP_138237313.1">
    <property type="nucleotide sequence ID" value="NZ_CP185860.1"/>
</dbReference>
<dbReference type="Pfam" id="PF12833">
    <property type="entry name" value="HTH_18"/>
    <property type="match status" value="1"/>
</dbReference>
<keyword evidence="5" id="KW-0805">Transcription regulation</keyword>
<dbReference type="EC" id="2.1.1.63" evidence="10"/>
<dbReference type="PANTHER" id="PTHR10815">
    <property type="entry name" value="METHYLATED-DNA--PROTEIN-CYSTEINE METHYLTRANSFERASE"/>
    <property type="match status" value="1"/>
</dbReference>
<evidence type="ECO:0000256" key="3">
    <source>
        <dbReference type="ARBA" id="ARBA00022679"/>
    </source>
</evidence>
<name>A0ABY2UCM9_9GAMM</name>
<dbReference type="SMART" id="SM00342">
    <property type="entry name" value="HTH_ARAC"/>
    <property type="match status" value="1"/>
</dbReference>
<dbReference type="NCBIfam" id="TIGR00589">
    <property type="entry name" value="ogt"/>
    <property type="match status" value="1"/>
</dbReference>
<evidence type="ECO:0000313" key="10">
    <source>
        <dbReference type="EMBL" id="TLM73628.1"/>
    </source>
</evidence>
<feature type="domain" description="HTH araC/xylS-type" evidence="9">
    <location>
        <begin position="8"/>
        <end position="105"/>
    </location>
</feature>
<dbReference type="Gene3D" id="3.30.160.70">
    <property type="entry name" value="Methylated DNA-protein cysteine methyltransferase domain"/>
    <property type="match status" value="1"/>
</dbReference>
<dbReference type="InterPro" id="IPR001497">
    <property type="entry name" value="MethylDNA_cys_MeTrfase_AS"/>
</dbReference>
<dbReference type="EMBL" id="VANI01000026">
    <property type="protein sequence ID" value="TLM73628.1"/>
    <property type="molecule type" value="Genomic_DNA"/>
</dbReference>
<dbReference type="Proteomes" id="UP000306791">
    <property type="component" value="Unassembled WGS sequence"/>
</dbReference>
<dbReference type="InterPro" id="IPR036388">
    <property type="entry name" value="WH-like_DNA-bd_sf"/>
</dbReference>
<evidence type="ECO:0000256" key="2">
    <source>
        <dbReference type="ARBA" id="ARBA00022603"/>
    </source>
</evidence>
<keyword evidence="6" id="KW-0804">Transcription</keyword>